<dbReference type="EMBL" id="SNZH01000002">
    <property type="protein sequence ID" value="TDR47654.1"/>
    <property type="molecule type" value="Genomic_DNA"/>
</dbReference>
<feature type="signal peptide" evidence="1">
    <location>
        <begin position="1"/>
        <end position="21"/>
    </location>
</feature>
<name>A0A4R6Z7F3_9GAMM</name>
<evidence type="ECO:0000313" key="2">
    <source>
        <dbReference type="EMBL" id="TDR47654.1"/>
    </source>
</evidence>
<evidence type="ECO:0000313" key="3">
    <source>
        <dbReference type="Proteomes" id="UP000295293"/>
    </source>
</evidence>
<proteinExistence type="predicted"/>
<dbReference type="OrthoDB" id="9805017at2"/>
<feature type="chain" id="PRO_5020680812" description="Delta-60 repeat protein" evidence="1">
    <location>
        <begin position="22"/>
        <end position="460"/>
    </location>
</feature>
<dbReference type="AlphaFoldDB" id="A0A4R6Z7F3"/>
<gene>
    <name evidence="2" type="ORF">DFR29_102314</name>
</gene>
<dbReference type="Pfam" id="PF17164">
    <property type="entry name" value="DUF5122"/>
    <property type="match status" value="1"/>
</dbReference>
<dbReference type="RefSeq" id="WP_133817369.1">
    <property type="nucleotide sequence ID" value="NZ_SNZH01000002.1"/>
</dbReference>
<keyword evidence="1" id="KW-0732">Signal</keyword>
<accession>A0A4R6Z7F3</accession>
<dbReference type="InterPro" id="IPR013431">
    <property type="entry name" value="Delta_60_rpt"/>
</dbReference>
<sequence>MHKIGLPLALTLVSLFGTASAHVGPVDPSFGDAGMRNYGFQPVNSSTQQDYASVGCAAADGTFTATGIASGQNRIVTLRLLPNGEYDKSFGFEGRVSVSLSGSYNDFVPGLCQPDGHMVMARATTGNGGEQDLQILRVLKHTGQLDVAGFGNSGLVHIDLDTYFPGQLGSQEMPLGVNALSNGDIAVTGQTRLTDGSRRGFVVLLASTGAVRGVRVLESGAFESANTAVDAPADGSPNGKIWVFGKEFDYAGAYRVTLDRQTLQPVGPVAKATYNPSSVVALGSGRAVDAETVVMPAAVQSPVPGVRPSALLFVFHRDQGTFVALPSATMAGDILELALTPGHQTVTVLPGRRVLVAASAKSPGARVDDGIYLGMARIGRTTGGNRVEPGFVGAAALPAAFEAPSPSCFGSGVAHKVSRLTLWLGMPVLVGSVNQTCATAGDDYLVARIRPDYLFADGLD</sequence>
<reference evidence="2 3" key="1">
    <citation type="submission" date="2019-03" db="EMBL/GenBank/DDBJ databases">
        <title>Genomic Encyclopedia of Type Strains, Phase IV (KMG-IV): sequencing the most valuable type-strain genomes for metagenomic binning, comparative biology and taxonomic classification.</title>
        <authorList>
            <person name="Goeker M."/>
        </authorList>
    </citation>
    <scope>NUCLEOTIDE SEQUENCE [LARGE SCALE GENOMIC DNA]</scope>
    <source>
        <strain evidence="2 3">DSM 21667</strain>
    </source>
</reference>
<organism evidence="2 3">
    <name type="scientific">Tahibacter aquaticus</name>
    <dbReference type="NCBI Taxonomy" id="520092"/>
    <lineage>
        <taxon>Bacteria</taxon>
        <taxon>Pseudomonadati</taxon>
        <taxon>Pseudomonadota</taxon>
        <taxon>Gammaproteobacteria</taxon>
        <taxon>Lysobacterales</taxon>
        <taxon>Rhodanobacteraceae</taxon>
        <taxon>Tahibacter</taxon>
    </lineage>
</organism>
<comment type="caution">
    <text evidence="2">The sequence shown here is derived from an EMBL/GenBank/DDBJ whole genome shotgun (WGS) entry which is preliminary data.</text>
</comment>
<evidence type="ECO:0000256" key="1">
    <source>
        <dbReference type="SAM" id="SignalP"/>
    </source>
</evidence>
<keyword evidence="3" id="KW-1185">Reference proteome</keyword>
<dbReference type="Proteomes" id="UP000295293">
    <property type="component" value="Unassembled WGS sequence"/>
</dbReference>
<evidence type="ECO:0008006" key="4">
    <source>
        <dbReference type="Google" id="ProtNLM"/>
    </source>
</evidence>
<protein>
    <recommendedName>
        <fullName evidence="4">Delta-60 repeat protein</fullName>
    </recommendedName>
</protein>